<dbReference type="InterPro" id="IPR039772">
    <property type="entry name" value="Bin3-like"/>
</dbReference>
<dbReference type="GO" id="GO:0017069">
    <property type="term" value="F:snRNA binding"/>
    <property type="evidence" value="ECO:0007669"/>
    <property type="project" value="TreeGrafter"/>
</dbReference>
<evidence type="ECO:0000313" key="9">
    <source>
        <dbReference type="Proteomes" id="UP000232323"/>
    </source>
</evidence>
<dbReference type="InterPro" id="IPR029063">
    <property type="entry name" value="SAM-dependent_MTases_sf"/>
</dbReference>
<dbReference type="Pfam" id="PF06859">
    <property type="entry name" value="Bin3"/>
    <property type="match status" value="1"/>
</dbReference>
<dbReference type="STRING" id="1157962.A0A250XK51"/>
<keyword evidence="9" id="KW-1185">Reference proteome</keyword>
<keyword evidence="2 6" id="KW-0489">Methyltransferase</keyword>
<name>A0A250XK51_9CHLO</name>
<dbReference type="PROSITE" id="PS51515">
    <property type="entry name" value="BIN3_SAM"/>
    <property type="match status" value="1"/>
</dbReference>
<dbReference type="InterPro" id="IPR024160">
    <property type="entry name" value="BIN3_SAM-bd_dom"/>
</dbReference>
<reference evidence="8 9" key="1">
    <citation type="submission" date="2017-08" db="EMBL/GenBank/DDBJ databases">
        <title>Acidophilic green algal genome provides insights into adaptation to an acidic environment.</title>
        <authorList>
            <person name="Hirooka S."/>
            <person name="Hirose Y."/>
            <person name="Kanesaki Y."/>
            <person name="Higuchi S."/>
            <person name="Fujiwara T."/>
            <person name="Onuma R."/>
            <person name="Era A."/>
            <person name="Ohbayashi R."/>
            <person name="Uzuka A."/>
            <person name="Nozaki H."/>
            <person name="Yoshikawa H."/>
            <person name="Miyagishima S.Y."/>
        </authorList>
    </citation>
    <scope>NUCLEOTIDE SEQUENCE [LARGE SCALE GENOMIC DNA]</scope>
    <source>
        <strain evidence="8 9">NIES-2499</strain>
    </source>
</reference>
<evidence type="ECO:0000256" key="5">
    <source>
        <dbReference type="PROSITE-ProRule" id="PRU00848"/>
    </source>
</evidence>
<feature type="domain" description="Bin3-type SAM" evidence="7">
    <location>
        <begin position="1"/>
        <end position="168"/>
    </location>
</feature>
<keyword evidence="3 6" id="KW-0808">Transferase</keyword>
<dbReference type="AlphaFoldDB" id="A0A250XK51"/>
<dbReference type="InterPro" id="IPR010675">
    <property type="entry name" value="Bin3_C"/>
</dbReference>
<dbReference type="EC" id="2.1.1.-" evidence="6"/>
<organism evidence="8 9">
    <name type="scientific">Chlamydomonas eustigma</name>
    <dbReference type="NCBI Taxonomy" id="1157962"/>
    <lineage>
        <taxon>Eukaryota</taxon>
        <taxon>Viridiplantae</taxon>
        <taxon>Chlorophyta</taxon>
        <taxon>core chlorophytes</taxon>
        <taxon>Chlorophyceae</taxon>
        <taxon>CS clade</taxon>
        <taxon>Chlamydomonadales</taxon>
        <taxon>Chlamydomonadaceae</taxon>
        <taxon>Chlamydomonas</taxon>
    </lineage>
</organism>
<comment type="similarity">
    <text evidence="1 6">Belongs to the methyltransferase superfamily.</text>
</comment>
<accession>A0A250XK51</accession>
<evidence type="ECO:0000256" key="4">
    <source>
        <dbReference type="ARBA" id="ARBA00022691"/>
    </source>
</evidence>
<protein>
    <recommendedName>
        <fullName evidence="6">RNA methyltransferase</fullName>
        <ecNumber evidence="6">2.1.1.-</ecNumber>
    </recommendedName>
</protein>
<sequence length="174" mass="19853">MKSAPLNRSGVDPLVGGRFDDRHRQVGHLRHALKTLSKTRFKKQDWSKGRSKEESYDTIMCLSVTKWIHLNGGDAALKSFFKKVYSSLTPGGLLVLEPQPWRSYRSAIHKQQTCNVPFRRIEQLQLRPDGFLTFLTDKVGFTVVADLNAGNTAHHFDRPLYILQRPYDGNAMLV</sequence>
<dbReference type="PANTHER" id="PTHR12315:SF0">
    <property type="entry name" value="7SK SNRNA METHYLPHOSPHATE CAPPING ENZYME"/>
    <property type="match status" value="1"/>
</dbReference>
<evidence type="ECO:0000256" key="1">
    <source>
        <dbReference type="ARBA" id="ARBA00008361"/>
    </source>
</evidence>
<evidence type="ECO:0000256" key="2">
    <source>
        <dbReference type="ARBA" id="ARBA00022603"/>
    </source>
</evidence>
<evidence type="ECO:0000256" key="3">
    <source>
        <dbReference type="ARBA" id="ARBA00022679"/>
    </source>
</evidence>
<gene>
    <name evidence="8" type="ORF">CEUSTIGMA_g10890.t1</name>
</gene>
<evidence type="ECO:0000256" key="6">
    <source>
        <dbReference type="RuleBase" id="RU367087"/>
    </source>
</evidence>
<proteinExistence type="inferred from homology"/>
<dbReference type="GO" id="GO:0040031">
    <property type="term" value="P:snRNA modification"/>
    <property type="evidence" value="ECO:0007669"/>
    <property type="project" value="TreeGrafter"/>
</dbReference>
<dbReference type="GO" id="GO:0008171">
    <property type="term" value="F:O-methyltransferase activity"/>
    <property type="evidence" value="ECO:0007669"/>
    <property type="project" value="UniProtKB-UniRule"/>
</dbReference>
<keyword evidence="4 5" id="KW-0949">S-adenosyl-L-methionine</keyword>
<dbReference type="Gene3D" id="3.40.50.150">
    <property type="entry name" value="Vaccinia Virus protein VP39"/>
    <property type="match status" value="1"/>
</dbReference>
<dbReference type="EMBL" id="BEGY01000099">
    <property type="protein sequence ID" value="GAX83465.1"/>
    <property type="molecule type" value="Genomic_DNA"/>
</dbReference>
<dbReference type="CDD" id="cd02440">
    <property type="entry name" value="AdoMet_MTases"/>
    <property type="match status" value="1"/>
</dbReference>
<dbReference type="OrthoDB" id="10017101at2759"/>
<evidence type="ECO:0000313" key="8">
    <source>
        <dbReference type="EMBL" id="GAX83465.1"/>
    </source>
</evidence>
<comment type="caution">
    <text evidence="8">The sequence shown here is derived from an EMBL/GenBank/DDBJ whole genome shotgun (WGS) entry which is preliminary data.</text>
</comment>
<dbReference type="GO" id="GO:0032259">
    <property type="term" value="P:methylation"/>
    <property type="evidence" value="ECO:0007669"/>
    <property type="project" value="UniProtKB-KW"/>
</dbReference>
<evidence type="ECO:0000259" key="7">
    <source>
        <dbReference type="PROSITE" id="PS51515"/>
    </source>
</evidence>
<dbReference type="PANTHER" id="PTHR12315">
    <property type="entry name" value="BICOID-INTERACTING PROTEIN RELATED"/>
    <property type="match status" value="1"/>
</dbReference>
<dbReference type="GO" id="GO:0008173">
    <property type="term" value="F:RNA methyltransferase activity"/>
    <property type="evidence" value="ECO:0007669"/>
    <property type="project" value="UniProtKB-UniRule"/>
</dbReference>
<dbReference type="Proteomes" id="UP000232323">
    <property type="component" value="Unassembled WGS sequence"/>
</dbReference>
<dbReference type="SUPFAM" id="SSF53335">
    <property type="entry name" value="S-adenosyl-L-methionine-dependent methyltransferases"/>
    <property type="match status" value="1"/>
</dbReference>